<gene>
    <name evidence="1" type="ORF">NA56DRAFT_652147</name>
</gene>
<name>A0A2J6PFP9_9HELO</name>
<keyword evidence="2" id="KW-1185">Reference proteome</keyword>
<sequence length="200" mass="22908">MATYFHPFARLPVTLQSDILASALPQKPVLISAFWNRSTPTSRECSLFLPKNSSHRTLQNLAALNDPLSALVPIYLTQTVPSSQTQPLTSFPESPLPALKTETFFLRPSIDILYLPYRLFQQRVSTCLNIPDFLSREANKKIRRLAISVTDFQQIVDTEFYPNRIPKWLRSPVRQVVFGLRHLEVLYVVGGDERARLWLP</sequence>
<evidence type="ECO:0000313" key="2">
    <source>
        <dbReference type="Proteomes" id="UP000235672"/>
    </source>
</evidence>
<dbReference type="OrthoDB" id="10529043at2759"/>
<proteinExistence type="predicted"/>
<reference evidence="1 2" key="1">
    <citation type="submission" date="2016-05" db="EMBL/GenBank/DDBJ databases">
        <title>A degradative enzymes factory behind the ericoid mycorrhizal symbiosis.</title>
        <authorList>
            <consortium name="DOE Joint Genome Institute"/>
            <person name="Martino E."/>
            <person name="Morin E."/>
            <person name="Grelet G."/>
            <person name="Kuo A."/>
            <person name="Kohler A."/>
            <person name="Daghino S."/>
            <person name="Barry K."/>
            <person name="Choi C."/>
            <person name="Cichocki N."/>
            <person name="Clum A."/>
            <person name="Copeland A."/>
            <person name="Hainaut M."/>
            <person name="Haridas S."/>
            <person name="Labutti K."/>
            <person name="Lindquist E."/>
            <person name="Lipzen A."/>
            <person name="Khouja H.-R."/>
            <person name="Murat C."/>
            <person name="Ohm R."/>
            <person name="Olson A."/>
            <person name="Spatafora J."/>
            <person name="Veneault-Fourrey C."/>
            <person name="Henrissat B."/>
            <person name="Grigoriev I."/>
            <person name="Martin F."/>
            <person name="Perotto S."/>
        </authorList>
    </citation>
    <scope>NUCLEOTIDE SEQUENCE [LARGE SCALE GENOMIC DNA]</scope>
    <source>
        <strain evidence="1 2">UAMH 7357</strain>
    </source>
</reference>
<organism evidence="1 2">
    <name type="scientific">Hyaloscypha hepaticicola</name>
    <dbReference type="NCBI Taxonomy" id="2082293"/>
    <lineage>
        <taxon>Eukaryota</taxon>
        <taxon>Fungi</taxon>
        <taxon>Dikarya</taxon>
        <taxon>Ascomycota</taxon>
        <taxon>Pezizomycotina</taxon>
        <taxon>Leotiomycetes</taxon>
        <taxon>Helotiales</taxon>
        <taxon>Hyaloscyphaceae</taxon>
        <taxon>Hyaloscypha</taxon>
    </lineage>
</organism>
<protein>
    <submittedName>
        <fullName evidence="1">Uncharacterized protein</fullName>
    </submittedName>
</protein>
<evidence type="ECO:0000313" key="1">
    <source>
        <dbReference type="EMBL" id="PMD12871.1"/>
    </source>
</evidence>
<accession>A0A2J6PFP9</accession>
<dbReference type="EMBL" id="KZ613540">
    <property type="protein sequence ID" value="PMD12871.1"/>
    <property type="molecule type" value="Genomic_DNA"/>
</dbReference>
<dbReference type="Proteomes" id="UP000235672">
    <property type="component" value="Unassembled WGS sequence"/>
</dbReference>
<dbReference type="AlphaFoldDB" id="A0A2J6PFP9"/>